<dbReference type="Proteomes" id="UP000194236">
    <property type="component" value="Unassembled WGS sequence"/>
</dbReference>
<proteinExistence type="inferred from homology"/>
<name>A0A1Y3B9D6_EURMA</name>
<gene>
    <name evidence="8" type="ORF">BLA29_005488</name>
</gene>
<keyword evidence="9" id="KW-1185">Reference proteome</keyword>
<feature type="transmembrane region" description="Helical" evidence="6">
    <location>
        <begin position="146"/>
        <end position="166"/>
    </location>
</feature>
<comment type="similarity">
    <text evidence="2">Belongs to the DRAM/TMEM150 family.</text>
</comment>
<feature type="transmembrane region" description="Helical" evidence="6">
    <location>
        <begin position="21"/>
        <end position="42"/>
    </location>
</feature>
<keyword evidence="3 6" id="KW-0812">Transmembrane</keyword>
<dbReference type="EMBL" id="MUJZ01038601">
    <property type="protein sequence ID" value="OTF76206.1"/>
    <property type="molecule type" value="Genomic_DNA"/>
</dbReference>
<feature type="transmembrane region" description="Helical" evidence="6">
    <location>
        <begin position="235"/>
        <end position="255"/>
    </location>
</feature>
<dbReference type="InterPro" id="IPR019402">
    <property type="entry name" value="CWH43_N"/>
</dbReference>
<dbReference type="GO" id="GO:0012505">
    <property type="term" value="C:endomembrane system"/>
    <property type="evidence" value="ECO:0007669"/>
    <property type="project" value="UniProtKB-SubCell"/>
</dbReference>
<evidence type="ECO:0000256" key="6">
    <source>
        <dbReference type="SAM" id="Phobius"/>
    </source>
</evidence>
<dbReference type="AlphaFoldDB" id="A0A1Y3B9D6"/>
<keyword evidence="4 6" id="KW-1133">Transmembrane helix</keyword>
<comment type="caution">
    <text evidence="8">The sequence shown here is derived from an EMBL/GenBank/DDBJ whole genome shotgun (WGS) entry which is preliminary data.</text>
</comment>
<dbReference type="OrthoDB" id="6475868at2759"/>
<evidence type="ECO:0000256" key="4">
    <source>
        <dbReference type="ARBA" id="ARBA00022989"/>
    </source>
</evidence>
<evidence type="ECO:0000256" key="5">
    <source>
        <dbReference type="ARBA" id="ARBA00023136"/>
    </source>
</evidence>
<feature type="transmembrane region" description="Helical" evidence="6">
    <location>
        <begin position="121"/>
        <end position="140"/>
    </location>
</feature>
<feature type="transmembrane region" description="Helical" evidence="6">
    <location>
        <begin position="187"/>
        <end position="208"/>
    </location>
</feature>
<keyword evidence="5 6" id="KW-0472">Membrane</keyword>
<feature type="domain" description="CWH43-like N-terminal" evidence="7">
    <location>
        <begin position="21"/>
        <end position="256"/>
    </location>
</feature>
<dbReference type="PANTHER" id="PTHR21324">
    <property type="entry name" value="FASTING-INDUCIBLE INTEGRAL MEMBRANE PROTEIN TM6P1-RELATED"/>
    <property type="match status" value="1"/>
</dbReference>
<accession>A0A1Y3B9D6</accession>
<comment type="subcellular location">
    <subcellularLocation>
        <location evidence="1">Endomembrane system</location>
        <topology evidence="1">Multi-pass membrane protein</topology>
    </subcellularLocation>
</comment>
<reference evidence="8 9" key="1">
    <citation type="submission" date="2017-03" db="EMBL/GenBank/DDBJ databases">
        <title>Genome Survey of Euroglyphus maynei.</title>
        <authorList>
            <person name="Arlian L.G."/>
            <person name="Morgan M.S."/>
            <person name="Rider S.D."/>
        </authorList>
    </citation>
    <scope>NUCLEOTIDE SEQUENCE [LARGE SCALE GENOMIC DNA]</scope>
    <source>
        <strain evidence="8">Arlian Lab</strain>
        <tissue evidence="8">Whole body</tissue>
    </source>
</reference>
<evidence type="ECO:0000256" key="3">
    <source>
        <dbReference type="ARBA" id="ARBA00022692"/>
    </source>
</evidence>
<dbReference type="InterPro" id="IPR050911">
    <property type="entry name" value="DRAM/TMEM150_Autophagy_Mod"/>
</dbReference>
<evidence type="ECO:0000256" key="1">
    <source>
        <dbReference type="ARBA" id="ARBA00004127"/>
    </source>
</evidence>
<evidence type="ECO:0000313" key="9">
    <source>
        <dbReference type="Proteomes" id="UP000194236"/>
    </source>
</evidence>
<evidence type="ECO:0000313" key="8">
    <source>
        <dbReference type="EMBL" id="OTF76206.1"/>
    </source>
</evidence>
<organism evidence="8 9">
    <name type="scientific">Euroglyphus maynei</name>
    <name type="common">Mayne's house dust mite</name>
    <dbReference type="NCBI Taxonomy" id="6958"/>
    <lineage>
        <taxon>Eukaryota</taxon>
        <taxon>Metazoa</taxon>
        <taxon>Ecdysozoa</taxon>
        <taxon>Arthropoda</taxon>
        <taxon>Chelicerata</taxon>
        <taxon>Arachnida</taxon>
        <taxon>Acari</taxon>
        <taxon>Acariformes</taxon>
        <taxon>Sarcoptiformes</taxon>
        <taxon>Astigmata</taxon>
        <taxon>Psoroptidia</taxon>
        <taxon>Analgoidea</taxon>
        <taxon>Pyroglyphidae</taxon>
        <taxon>Pyroglyphinae</taxon>
        <taxon>Euroglyphus</taxon>
    </lineage>
</organism>
<evidence type="ECO:0000259" key="7">
    <source>
        <dbReference type="Pfam" id="PF10277"/>
    </source>
</evidence>
<feature type="transmembrane region" description="Helical" evidence="6">
    <location>
        <begin position="62"/>
        <end position="86"/>
    </location>
</feature>
<sequence length="272" mass="31428">MEDNSQLRFDQKCWSLFINNVAIFAQVLAILIIFACFVPYAVSVHFGLVPTILPYISDAATFIPAAGFFSQLLDTIVMLGAIVCIARFKQIRYYLTVILAEQTEKYSIDQDELSRLHLENFLSLSSYGIAGIGMVMIGNFPVMQYIFLHMVGVYLYIIFSAIHLLAMISIMRKLHRFGRLETHPTTIIVIVVILIISAVVFHLALFMADFHHSANTIVNHMARIYWTADQPGYEWHVLSCTFEFLYFLMFVPYFWSVGHRMHSFKQWDRIPF</sequence>
<dbReference type="PANTHER" id="PTHR21324:SF2">
    <property type="entry name" value="EG:22E5.9 PROTEIN"/>
    <property type="match status" value="1"/>
</dbReference>
<evidence type="ECO:0000256" key="2">
    <source>
        <dbReference type="ARBA" id="ARBA00006565"/>
    </source>
</evidence>
<protein>
    <recommendedName>
        <fullName evidence="7">CWH43-like N-terminal domain-containing protein</fullName>
    </recommendedName>
</protein>
<dbReference type="Pfam" id="PF10277">
    <property type="entry name" value="Frag1"/>
    <property type="match status" value="1"/>
</dbReference>